<dbReference type="Gene3D" id="3.40.50.720">
    <property type="entry name" value="NAD(P)-binding Rossmann-like Domain"/>
    <property type="match status" value="2"/>
</dbReference>
<dbReference type="EMBL" id="BMYD01000001">
    <property type="protein sequence ID" value="GHA72566.1"/>
    <property type="molecule type" value="Genomic_DNA"/>
</dbReference>
<evidence type="ECO:0000259" key="3">
    <source>
        <dbReference type="Pfam" id="PF02826"/>
    </source>
</evidence>
<reference evidence="4" key="1">
    <citation type="journal article" date="2014" name="Int. J. Syst. Evol. Microbiol.">
        <title>Complete genome sequence of Corynebacterium casei LMG S-19264T (=DSM 44701T), isolated from a smear-ripened cheese.</title>
        <authorList>
            <consortium name="US DOE Joint Genome Institute (JGI-PGF)"/>
            <person name="Walter F."/>
            <person name="Albersmeier A."/>
            <person name="Kalinowski J."/>
            <person name="Ruckert C."/>
        </authorList>
    </citation>
    <scope>NUCLEOTIDE SEQUENCE</scope>
    <source>
        <strain evidence="4">KCTC 23077</strain>
    </source>
</reference>
<evidence type="ECO:0000313" key="5">
    <source>
        <dbReference type="Proteomes" id="UP000646426"/>
    </source>
</evidence>
<dbReference type="Proteomes" id="UP000646426">
    <property type="component" value="Unassembled WGS sequence"/>
</dbReference>
<reference evidence="4" key="2">
    <citation type="submission" date="2020-09" db="EMBL/GenBank/DDBJ databases">
        <authorList>
            <person name="Sun Q."/>
            <person name="Kim S."/>
        </authorList>
    </citation>
    <scope>NUCLEOTIDE SEQUENCE</scope>
    <source>
        <strain evidence="4">KCTC 23077</strain>
    </source>
</reference>
<proteinExistence type="predicted"/>
<sequence>MRVMDVLVCTSKDQTAWRDALAARLPAARVHAGPDAPPCDYAVLWKPPGDLFAHQPRLKAMFSLGAGVNGLLAMQELPRDVPLVRMEGAGMGPQMVEYALHAALRELRGFGGYADAQAAACWNPGHARARRDLTVGVLGLGVLGGAVACALADFGFDVVGWSRTPRTLEGVDCLHGNDGLDAVLGRSRLLVMCLPLTPDTDTLLDATRLARLPAGAAIVNIARGELIDDAALLTALDAGHIGAAYLDVFRDEPLPPSHPYWRHPRVIVTPHIAALTDVHAACDQVADKIRCLEAGLPISGVVERDRGY</sequence>
<keyword evidence="5" id="KW-1185">Reference proteome</keyword>
<dbReference type="InterPro" id="IPR006140">
    <property type="entry name" value="D-isomer_DH_NAD-bd"/>
</dbReference>
<gene>
    <name evidence="4" type="ORF">GCM10007067_06350</name>
</gene>
<dbReference type="GO" id="GO:0051287">
    <property type="term" value="F:NAD binding"/>
    <property type="evidence" value="ECO:0007669"/>
    <property type="project" value="InterPro"/>
</dbReference>
<accession>A0A918SUY0</accession>
<dbReference type="PANTHER" id="PTHR43333">
    <property type="entry name" value="2-HACID_DH_C DOMAIN-CONTAINING PROTEIN"/>
    <property type="match status" value="1"/>
</dbReference>
<evidence type="ECO:0000256" key="1">
    <source>
        <dbReference type="ARBA" id="ARBA00023002"/>
    </source>
</evidence>
<evidence type="ECO:0000313" key="4">
    <source>
        <dbReference type="EMBL" id="GHA72566.1"/>
    </source>
</evidence>
<name>A0A918SUY0_9GAMM</name>
<dbReference type="CDD" id="cd12164">
    <property type="entry name" value="GDH_like_2"/>
    <property type="match status" value="1"/>
</dbReference>
<protein>
    <submittedName>
        <fullName evidence="4">Glyoxylate/hydroxypyruvate reductase A</fullName>
    </submittedName>
</protein>
<feature type="domain" description="D-isomer specific 2-hydroxyacid dehydrogenase NAD-binding" evidence="3">
    <location>
        <begin position="102"/>
        <end position="273"/>
    </location>
</feature>
<dbReference type="PANTHER" id="PTHR43333:SF1">
    <property type="entry name" value="D-ISOMER SPECIFIC 2-HYDROXYACID DEHYDROGENASE NAD-BINDING DOMAIN-CONTAINING PROTEIN"/>
    <property type="match status" value="1"/>
</dbReference>
<dbReference type="GO" id="GO:0016491">
    <property type="term" value="F:oxidoreductase activity"/>
    <property type="evidence" value="ECO:0007669"/>
    <property type="project" value="UniProtKB-KW"/>
</dbReference>
<dbReference type="AlphaFoldDB" id="A0A918SUY0"/>
<organism evidence="4 5">
    <name type="scientific">Cognatilysobacter bugurensis</name>
    <dbReference type="NCBI Taxonomy" id="543356"/>
    <lineage>
        <taxon>Bacteria</taxon>
        <taxon>Pseudomonadati</taxon>
        <taxon>Pseudomonadota</taxon>
        <taxon>Gammaproteobacteria</taxon>
        <taxon>Lysobacterales</taxon>
        <taxon>Lysobacteraceae</taxon>
        <taxon>Cognatilysobacter</taxon>
    </lineage>
</organism>
<dbReference type="InterPro" id="IPR036291">
    <property type="entry name" value="NAD(P)-bd_dom_sf"/>
</dbReference>
<dbReference type="SUPFAM" id="SSF51735">
    <property type="entry name" value="NAD(P)-binding Rossmann-fold domains"/>
    <property type="match status" value="1"/>
</dbReference>
<keyword evidence="1" id="KW-0560">Oxidoreductase</keyword>
<dbReference type="Pfam" id="PF02826">
    <property type="entry name" value="2-Hacid_dh_C"/>
    <property type="match status" value="1"/>
</dbReference>
<comment type="caution">
    <text evidence="4">The sequence shown here is derived from an EMBL/GenBank/DDBJ whole genome shotgun (WGS) entry which is preliminary data.</text>
</comment>
<evidence type="ECO:0000256" key="2">
    <source>
        <dbReference type="ARBA" id="ARBA00023027"/>
    </source>
</evidence>
<keyword evidence="2" id="KW-0520">NAD</keyword>